<evidence type="ECO:0000256" key="1">
    <source>
        <dbReference type="SAM" id="MobiDB-lite"/>
    </source>
</evidence>
<feature type="compositionally biased region" description="Basic and acidic residues" evidence="1">
    <location>
        <begin position="35"/>
        <end position="44"/>
    </location>
</feature>
<dbReference type="EMBL" id="JASCZI010090705">
    <property type="protein sequence ID" value="MED6145299.1"/>
    <property type="molecule type" value="Genomic_DNA"/>
</dbReference>
<sequence length="235" mass="26657">MASNVGIVEEEAVLRQRHHGEELCSPSMRVRSGSGRRERKERKDRNKPRRPLLEPMRTHHMDPCVRIQAWAAHPIADLGTHAYTYEASMQLRVPNGSEGKERVKPIMLCTDTPASIVAVPLQYVVHHGDYRQKCNEVLPVREAVLSTTTTKASPPERPPSTEMSFSEIYNKLCKAFSELLVPYDFMAERLVQSLEDKLTRIVLSVANKFSSGFPCVRKNEREIVVAEPKQVINVI</sequence>
<name>A0ABU6T9B3_9FABA</name>
<evidence type="ECO:0000313" key="3">
    <source>
        <dbReference type="Proteomes" id="UP001341840"/>
    </source>
</evidence>
<evidence type="ECO:0000313" key="2">
    <source>
        <dbReference type="EMBL" id="MED6145299.1"/>
    </source>
</evidence>
<protein>
    <submittedName>
        <fullName evidence="2">Uncharacterized protein</fullName>
    </submittedName>
</protein>
<accession>A0ABU6T9B3</accession>
<gene>
    <name evidence="2" type="ORF">PIB30_023881</name>
</gene>
<keyword evidence="3" id="KW-1185">Reference proteome</keyword>
<dbReference type="Proteomes" id="UP001341840">
    <property type="component" value="Unassembled WGS sequence"/>
</dbReference>
<organism evidence="2 3">
    <name type="scientific">Stylosanthes scabra</name>
    <dbReference type="NCBI Taxonomy" id="79078"/>
    <lineage>
        <taxon>Eukaryota</taxon>
        <taxon>Viridiplantae</taxon>
        <taxon>Streptophyta</taxon>
        <taxon>Embryophyta</taxon>
        <taxon>Tracheophyta</taxon>
        <taxon>Spermatophyta</taxon>
        <taxon>Magnoliopsida</taxon>
        <taxon>eudicotyledons</taxon>
        <taxon>Gunneridae</taxon>
        <taxon>Pentapetalae</taxon>
        <taxon>rosids</taxon>
        <taxon>fabids</taxon>
        <taxon>Fabales</taxon>
        <taxon>Fabaceae</taxon>
        <taxon>Papilionoideae</taxon>
        <taxon>50 kb inversion clade</taxon>
        <taxon>dalbergioids sensu lato</taxon>
        <taxon>Dalbergieae</taxon>
        <taxon>Pterocarpus clade</taxon>
        <taxon>Stylosanthes</taxon>
    </lineage>
</organism>
<reference evidence="2 3" key="1">
    <citation type="journal article" date="2023" name="Plants (Basel)">
        <title>Bridging the Gap: Combining Genomics and Transcriptomics Approaches to Understand Stylosanthes scabra, an Orphan Legume from the Brazilian Caatinga.</title>
        <authorList>
            <person name="Ferreira-Neto J.R.C."/>
            <person name="da Silva M.D."/>
            <person name="Binneck E."/>
            <person name="de Melo N.F."/>
            <person name="da Silva R.H."/>
            <person name="de Melo A.L.T.M."/>
            <person name="Pandolfi V."/>
            <person name="Bustamante F.O."/>
            <person name="Brasileiro-Vidal A.C."/>
            <person name="Benko-Iseppon A.M."/>
        </authorList>
    </citation>
    <scope>NUCLEOTIDE SEQUENCE [LARGE SCALE GENOMIC DNA]</scope>
    <source>
        <tissue evidence="2">Leaves</tissue>
    </source>
</reference>
<proteinExistence type="predicted"/>
<comment type="caution">
    <text evidence="2">The sequence shown here is derived from an EMBL/GenBank/DDBJ whole genome shotgun (WGS) entry which is preliminary data.</text>
</comment>
<feature type="region of interest" description="Disordered" evidence="1">
    <location>
        <begin position="18"/>
        <end position="57"/>
    </location>
</feature>